<dbReference type="InterPro" id="IPR001638">
    <property type="entry name" value="Solute-binding_3/MltF_N"/>
</dbReference>
<dbReference type="EMBL" id="JACHYA010000010">
    <property type="protein sequence ID" value="MBB3172144.1"/>
    <property type="molecule type" value="Genomic_DNA"/>
</dbReference>
<evidence type="ECO:0000313" key="9">
    <source>
        <dbReference type="EMBL" id="MBB3172144.1"/>
    </source>
</evidence>
<comment type="caution">
    <text evidence="10">The sequence shown here is derived from an EMBL/GenBank/DDBJ whole genome shotgun (WGS) entry which is preliminary data.</text>
</comment>
<evidence type="ECO:0000256" key="2">
    <source>
        <dbReference type="ARBA" id="ARBA00010333"/>
    </source>
</evidence>
<dbReference type="RefSeq" id="WP_123186079.1">
    <property type="nucleotide sequence ID" value="NZ_CANPEU010000022.1"/>
</dbReference>
<dbReference type="OrthoDB" id="8454826at2"/>
<dbReference type="GO" id="GO:0016020">
    <property type="term" value="C:membrane"/>
    <property type="evidence" value="ECO:0007669"/>
    <property type="project" value="InterPro"/>
</dbReference>
<dbReference type="Proteomes" id="UP000530850">
    <property type="component" value="Unassembled WGS sequence"/>
</dbReference>
<dbReference type="AlphaFoldDB" id="A0A3N0A8E3"/>
<keyword evidence="3 6" id="KW-0732">Signal</keyword>
<dbReference type="GO" id="GO:0030313">
    <property type="term" value="C:cell envelope"/>
    <property type="evidence" value="ECO:0007669"/>
    <property type="project" value="UniProtKB-SubCell"/>
</dbReference>
<evidence type="ECO:0000313" key="12">
    <source>
        <dbReference type="Proteomes" id="UP000530850"/>
    </source>
</evidence>
<accession>A0A3N0A8E3</accession>
<dbReference type="PROSITE" id="PS51257">
    <property type="entry name" value="PROKAR_LIPOPROTEIN"/>
    <property type="match status" value="1"/>
</dbReference>
<protein>
    <submittedName>
        <fullName evidence="10">Amino acid ABC transporter substrate-binding protein</fullName>
    </submittedName>
    <submittedName>
        <fullName evidence="9">Polar amino acid transport system substrate-binding protein</fullName>
    </submittedName>
</protein>
<dbReference type="EMBL" id="SSTM01000002">
    <property type="protein sequence ID" value="TJW11387.1"/>
    <property type="molecule type" value="Genomic_DNA"/>
</dbReference>
<evidence type="ECO:0000259" key="7">
    <source>
        <dbReference type="SMART" id="SM00062"/>
    </source>
</evidence>
<dbReference type="PROSITE" id="PS01039">
    <property type="entry name" value="SBP_BACTERIAL_3"/>
    <property type="match status" value="1"/>
</dbReference>
<reference evidence="9 12" key="2">
    <citation type="submission" date="2020-08" db="EMBL/GenBank/DDBJ databases">
        <title>Sequencing the genomes of 1000 actinobacteria strains.</title>
        <authorList>
            <person name="Klenk H.-P."/>
        </authorList>
    </citation>
    <scope>NUCLEOTIDE SEQUENCE [LARGE SCALE GENOMIC DNA]</scope>
    <source>
        <strain evidence="9 12">DSM 22242</strain>
    </source>
</reference>
<gene>
    <name evidence="10" type="ORF">E5982_04050</name>
    <name evidence="9" type="ORF">FHR31_001978</name>
</gene>
<dbReference type="SMART" id="SM00079">
    <property type="entry name" value="PBPe"/>
    <property type="match status" value="1"/>
</dbReference>
<evidence type="ECO:0000256" key="1">
    <source>
        <dbReference type="ARBA" id="ARBA00004196"/>
    </source>
</evidence>
<dbReference type="SUPFAM" id="SSF53850">
    <property type="entry name" value="Periplasmic binding protein-like II"/>
    <property type="match status" value="1"/>
</dbReference>
<comment type="subcellular location">
    <subcellularLocation>
        <location evidence="1">Cell envelope</location>
    </subcellularLocation>
</comment>
<evidence type="ECO:0000313" key="10">
    <source>
        <dbReference type="EMBL" id="TJW11387.1"/>
    </source>
</evidence>
<dbReference type="SMART" id="SM00062">
    <property type="entry name" value="PBPb"/>
    <property type="match status" value="1"/>
</dbReference>
<dbReference type="Gene3D" id="3.40.190.10">
    <property type="entry name" value="Periplasmic binding protein-like II"/>
    <property type="match status" value="2"/>
</dbReference>
<sequence>MKKKLSMLAAGALMVAALGMFGCSSGDPATQPTDNNSSANSTAPDNSAAANNDDAAVGGEIVLVNDGKLTVAASLDFPPFENLNTDGEAEGFEVDLMKAICDEMGLECNYLPSTKFDTIVPLISAGGKADVGVSGFTVTPERAKEIDFTDVIMDINQGVAVMKDSGITSVDQLEGKKIGAQSGTTGYEWALENVEGAEVLAFDEMTGVFAALQSGQVDAVAADLPVVQYYVLNAYQDAEVIAEVPTGEQYAIVVSKDNPALTKALNEAIAKLKADGTYDQLTQKWFGA</sequence>
<dbReference type="PANTHER" id="PTHR35936">
    <property type="entry name" value="MEMBRANE-BOUND LYTIC MUREIN TRANSGLYCOSYLASE F"/>
    <property type="match status" value="1"/>
</dbReference>
<proteinExistence type="inferred from homology"/>
<dbReference type="Pfam" id="PF00497">
    <property type="entry name" value="SBP_bac_3"/>
    <property type="match status" value="1"/>
</dbReference>
<keyword evidence="11" id="KW-1185">Reference proteome</keyword>
<dbReference type="GeneID" id="93357394"/>
<dbReference type="GO" id="GO:0015276">
    <property type="term" value="F:ligand-gated monoatomic ion channel activity"/>
    <property type="evidence" value="ECO:0007669"/>
    <property type="project" value="InterPro"/>
</dbReference>
<dbReference type="PANTHER" id="PTHR35936:SF17">
    <property type="entry name" value="ARGININE-BINDING EXTRACELLULAR PROTEIN ARTP"/>
    <property type="match status" value="1"/>
</dbReference>
<evidence type="ECO:0000256" key="6">
    <source>
        <dbReference type="SAM" id="SignalP"/>
    </source>
</evidence>
<dbReference type="Proteomes" id="UP000309454">
    <property type="component" value="Unassembled WGS sequence"/>
</dbReference>
<evidence type="ECO:0000256" key="5">
    <source>
        <dbReference type="SAM" id="MobiDB-lite"/>
    </source>
</evidence>
<feature type="domain" description="Ionotropic glutamate receptor C-terminal" evidence="8">
    <location>
        <begin position="68"/>
        <end position="288"/>
    </location>
</feature>
<name>A0A3N0A8E3_9ACTN</name>
<feature type="chain" id="PRO_5038303558" evidence="6">
    <location>
        <begin position="26"/>
        <end position="288"/>
    </location>
</feature>
<evidence type="ECO:0000259" key="8">
    <source>
        <dbReference type="SMART" id="SM00079"/>
    </source>
</evidence>
<evidence type="ECO:0000256" key="3">
    <source>
        <dbReference type="ARBA" id="ARBA00022729"/>
    </source>
</evidence>
<feature type="domain" description="Solute-binding protein family 3/N-terminal" evidence="7">
    <location>
        <begin position="68"/>
        <end position="288"/>
    </location>
</feature>
<dbReference type="InterPro" id="IPR001320">
    <property type="entry name" value="Iontro_rcpt_C"/>
</dbReference>
<feature type="compositionally biased region" description="Low complexity" evidence="5">
    <location>
        <begin position="32"/>
        <end position="51"/>
    </location>
</feature>
<feature type="signal peptide" evidence="6">
    <location>
        <begin position="1"/>
        <end position="25"/>
    </location>
</feature>
<organism evidence="10 11">
    <name type="scientific">Parvibacter caecicola</name>
    <dbReference type="NCBI Taxonomy" id="747645"/>
    <lineage>
        <taxon>Bacteria</taxon>
        <taxon>Bacillati</taxon>
        <taxon>Actinomycetota</taxon>
        <taxon>Coriobacteriia</taxon>
        <taxon>Coriobacteriales</taxon>
        <taxon>Coriobacteriaceae</taxon>
        <taxon>Parvibacter</taxon>
    </lineage>
</organism>
<evidence type="ECO:0000313" key="11">
    <source>
        <dbReference type="Proteomes" id="UP000309454"/>
    </source>
</evidence>
<comment type="similarity">
    <text evidence="2 4">Belongs to the bacterial solute-binding protein 3 family.</text>
</comment>
<reference evidence="10 11" key="1">
    <citation type="submission" date="2019-04" db="EMBL/GenBank/DDBJ databases">
        <title>Microbes associate with the intestines of laboratory mice.</title>
        <authorList>
            <person name="Navarre W."/>
            <person name="Wong E."/>
            <person name="Huang K.C."/>
            <person name="Tropini C."/>
            <person name="Ng K."/>
            <person name="Yu B."/>
        </authorList>
    </citation>
    <scope>NUCLEOTIDE SEQUENCE [LARGE SCALE GENOMIC DNA]</scope>
    <source>
        <strain evidence="10 11">NM48_B13</strain>
    </source>
</reference>
<feature type="region of interest" description="Disordered" evidence="5">
    <location>
        <begin position="28"/>
        <end position="51"/>
    </location>
</feature>
<dbReference type="CDD" id="cd13530">
    <property type="entry name" value="PBP2_peptides_like"/>
    <property type="match status" value="1"/>
</dbReference>
<dbReference type="InterPro" id="IPR018313">
    <property type="entry name" value="SBP_3_CS"/>
</dbReference>
<evidence type="ECO:0000256" key="4">
    <source>
        <dbReference type="RuleBase" id="RU003744"/>
    </source>
</evidence>